<dbReference type="Proteomes" id="UP001225605">
    <property type="component" value="Unassembled WGS sequence"/>
</dbReference>
<feature type="region of interest" description="Disordered" evidence="1">
    <location>
        <begin position="427"/>
        <end position="450"/>
    </location>
</feature>
<evidence type="ECO:0000313" key="2">
    <source>
        <dbReference type="EMBL" id="MDQ2585187.1"/>
    </source>
</evidence>
<keyword evidence="3" id="KW-1185">Reference proteome</keyword>
<gene>
    <name evidence="2" type="ORF">CKY47_14595</name>
</gene>
<evidence type="ECO:0000313" key="3">
    <source>
        <dbReference type="Proteomes" id="UP001225605"/>
    </source>
</evidence>
<accession>A0ABU0WZ89</accession>
<dbReference type="Gene3D" id="1.10.287.1060">
    <property type="entry name" value="ESAT-6-like"/>
    <property type="match status" value="1"/>
</dbReference>
<evidence type="ECO:0000256" key="1">
    <source>
        <dbReference type="SAM" id="MobiDB-lite"/>
    </source>
</evidence>
<name>A0ABU0WZ89_9PSEU</name>
<protein>
    <submittedName>
        <fullName evidence="2">Uncharacterized protein</fullName>
    </submittedName>
</protein>
<sequence>MATGTATAAPVHTALRRSVAGGDVDQRIEAIGREAEAEPQSVVGMPTGGQIPADPFATLQGVAGWAVDYVAFLREPIDQLQGDPQSVRATVEMIRSSAERMRELAERQHETLAKPQGWTGKAQEAYQGSMEALGEELGSLAGAVARKGVVVEHTGGMVQALREALLYTVGQYSDSLVPGAISAHVLAPATFGASIAVFLGGVVSSATQLGTSIAAKMDDLNAALTRQVDRVKQLDAISDEIGQRWERFEAAAGGGATTATARTAPSRMLRQGETVQGEPALQALRPMESLRHAEAMRPMEALRPMESLHPMESGRLVAAERSEALQPMQSARLLPAEESVALRPMESARLLPAEESMQVRHAVRQADAEPMQAQARYAVQAEPMQAQARYAVQAEPMQAVRMEAPVQHEQLQPMARAAEPVTHYRTTEPTEARGVTATHQSAVRRVEETE</sequence>
<dbReference type="RefSeq" id="WP_306746359.1">
    <property type="nucleotide sequence ID" value="NZ_NSDM01000005.1"/>
</dbReference>
<proteinExistence type="predicted"/>
<dbReference type="EMBL" id="NSDM01000005">
    <property type="protein sequence ID" value="MDQ2585187.1"/>
    <property type="molecule type" value="Genomic_DNA"/>
</dbReference>
<organism evidence="2 3">
    <name type="scientific">Saccharothrix yanglingensis</name>
    <dbReference type="NCBI Taxonomy" id="659496"/>
    <lineage>
        <taxon>Bacteria</taxon>
        <taxon>Bacillati</taxon>
        <taxon>Actinomycetota</taxon>
        <taxon>Actinomycetes</taxon>
        <taxon>Pseudonocardiales</taxon>
        <taxon>Pseudonocardiaceae</taxon>
        <taxon>Saccharothrix</taxon>
    </lineage>
</organism>
<comment type="caution">
    <text evidence="2">The sequence shown here is derived from an EMBL/GenBank/DDBJ whole genome shotgun (WGS) entry which is preliminary data.</text>
</comment>
<reference evidence="2 3" key="1">
    <citation type="submission" date="2017-06" db="EMBL/GenBank/DDBJ databases">
        <title>Cultured bacterium strain Saccharothrix yanglingensis Hhs.015.</title>
        <authorList>
            <person name="Xia Y."/>
        </authorList>
    </citation>
    <scope>NUCLEOTIDE SEQUENCE [LARGE SCALE GENOMIC DNA]</scope>
    <source>
        <strain evidence="2 3">Hhs.015</strain>
    </source>
</reference>